<organism evidence="1 2">
    <name type="scientific">Actinoplanes couchii</name>
    <dbReference type="NCBI Taxonomy" id="403638"/>
    <lineage>
        <taxon>Bacteria</taxon>
        <taxon>Bacillati</taxon>
        <taxon>Actinomycetota</taxon>
        <taxon>Actinomycetes</taxon>
        <taxon>Micromonosporales</taxon>
        <taxon>Micromonosporaceae</taxon>
        <taxon>Actinoplanes</taxon>
    </lineage>
</organism>
<dbReference type="Proteomes" id="UP000612282">
    <property type="component" value="Unassembled WGS sequence"/>
</dbReference>
<protein>
    <submittedName>
        <fullName evidence="1">Uncharacterized protein</fullName>
    </submittedName>
</protein>
<comment type="caution">
    <text evidence="1">The sequence shown here is derived from an EMBL/GenBank/DDBJ whole genome shotgun (WGS) entry which is preliminary data.</text>
</comment>
<reference evidence="1 2" key="1">
    <citation type="submission" date="2021-01" db="EMBL/GenBank/DDBJ databases">
        <title>Whole genome shotgun sequence of Actinoplanes couchii NBRC 106145.</title>
        <authorList>
            <person name="Komaki H."/>
            <person name="Tamura T."/>
        </authorList>
    </citation>
    <scope>NUCLEOTIDE SEQUENCE [LARGE SCALE GENOMIC DNA]</scope>
    <source>
        <strain evidence="1 2">NBRC 106145</strain>
    </source>
</reference>
<name>A0ABQ3XM67_9ACTN</name>
<accession>A0ABQ3XM67</accession>
<sequence length="60" mass="6387">MYDTAIAGEDLILADGLTHLFGQAECSACGSTFALADWFEAENSPAQPIDPIVPRTDRSS</sequence>
<dbReference type="RefSeq" id="WP_203805793.1">
    <property type="nucleotide sequence ID" value="NZ_BAAAQE010000112.1"/>
</dbReference>
<evidence type="ECO:0000313" key="2">
    <source>
        <dbReference type="Proteomes" id="UP000612282"/>
    </source>
</evidence>
<proteinExistence type="predicted"/>
<dbReference type="EMBL" id="BOMG01000097">
    <property type="protein sequence ID" value="GID59588.1"/>
    <property type="molecule type" value="Genomic_DNA"/>
</dbReference>
<keyword evidence="2" id="KW-1185">Reference proteome</keyword>
<gene>
    <name evidence="1" type="ORF">Aco03nite_079920</name>
</gene>
<evidence type="ECO:0000313" key="1">
    <source>
        <dbReference type="EMBL" id="GID59588.1"/>
    </source>
</evidence>